<dbReference type="Pfam" id="PF03663">
    <property type="entry name" value="Glyco_hydro_76"/>
    <property type="match status" value="1"/>
</dbReference>
<keyword evidence="1" id="KW-0732">Signal</keyword>
<keyword evidence="3" id="KW-1185">Reference proteome</keyword>
<dbReference type="Gene3D" id="1.50.10.20">
    <property type="match status" value="1"/>
</dbReference>
<organism evidence="2 3">
    <name type="scientific">Seiridium cardinale</name>
    <dbReference type="NCBI Taxonomy" id="138064"/>
    <lineage>
        <taxon>Eukaryota</taxon>
        <taxon>Fungi</taxon>
        <taxon>Dikarya</taxon>
        <taxon>Ascomycota</taxon>
        <taxon>Pezizomycotina</taxon>
        <taxon>Sordariomycetes</taxon>
        <taxon>Xylariomycetidae</taxon>
        <taxon>Amphisphaeriales</taxon>
        <taxon>Sporocadaceae</taxon>
        <taxon>Seiridium</taxon>
    </lineage>
</organism>
<feature type="signal peptide" evidence="1">
    <location>
        <begin position="1"/>
        <end position="22"/>
    </location>
</feature>
<comment type="caution">
    <text evidence="2">The sequence shown here is derived from an EMBL/GenBank/DDBJ whole genome shotgun (WGS) entry which is preliminary data.</text>
</comment>
<evidence type="ECO:0000256" key="1">
    <source>
        <dbReference type="SAM" id="SignalP"/>
    </source>
</evidence>
<dbReference type="InterPro" id="IPR005198">
    <property type="entry name" value="Glyco_hydro_76"/>
</dbReference>
<evidence type="ECO:0000313" key="3">
    <source>
        <dbReference type="Proteomes" id="UP001465668"/>
    </source>
</evidence>
<dbReference type="SUPFAM" id="SSF48208">
    <property type="entry name" value="Six-hairpin glycosidases"/>
    <property type="match status" value="1"/>
</dbReference>
<reference evidence="2 3" key="1">
    <citation type="submission" date="2024-02" db="EMBL/GenBank/DDBJ databases">
        <title>First draft genome assembly of two strains of Seiridium cardinale.</title>
        <authorList>
            <person name="Emiliani G."/>
            <person name="Scali E."/>
        </authorList>
    </citation>
    <scope>NUCLEOTIDE SEQUENCE [LARGE SCALE GENOMIC DNA]</scope>
    <source>
        <strain evidence="2 3">BM-138-000479</strain>
    </source>
</reference>
<evidence type="ECO:0008006" key="4">
    <source>
        <dbReference type="Google" id="ProtNLM"/>
    </source>
</evidence>
<protein>
    <recommendedName>
        <fullName evidence="4">Glycoside hydrolase family 76 protein</fullName>
    </recommendedName>
</protein>
<feature type="chain" id="PRO_5045870471" description="Glycoside hydrolase family 76 protein" evidence="1">
    <location>
        <begin position="23"/>
        <end position="374"/>
    </location>
</feature>
<dbReference type="PANTHER" id="PTHR47791:SF3">
    <property type="entry name" value="MEIOTICALLY UP-REGULATED GENE 191 PROTEIN"/>
    <property type="match status" value="1"/>
</dbReference>
<sequence length="374" mass="41174">MKSMRSPSSLLKLLICPLLGRTSEVAGINDAARALNGLMTNYDSSSGLWDLRDNQAGWWQSAVALQATLDFMVATGTHDYIQLANYTIDTQRAPLEEWPQGGGDFRAASTDDTGWWALALLSMYSMTGEKWLLDIAITDEAYLSQYWTTECSGGLIWRIRDLSYKAAISNELYIELTATLHNFIPGDEAYLAKSLLAWEWFRDSGMINNAFLINDGLMGGPDSTCVNNNAPTWTYNQGVVLGALVQLHTATGDADFLDTARKIANAVIASSYLAPEGILTEPCLECTDSDPHTFKGVFMRYLTKLNAQLSDRPYTQFILSNAASMFSNGRLSNEYDNGVDLYGMRWQGPFDTTSVGSQESAVMLLTAALGTRND</sequence>
<dbReference type="InterPro" id="IPR053169">
    <property type="entry name" value="MUG_Protein"/>
</dbReference>
<dbReference type="Proteomes" id="UP001465668">
    <property type="component" value="Unassembled WGS sequence"/>
</dbReference>
<proteinExistence type="predicted"/>
<accession>A0ABR2X773</accession>
<gene>
    <name evidence="2" type="ORF">SCAR479_13683</name>
</gene>
<dbReference type="PANTHER" id="PTHR47791">
    <property type="entry name" value="MEIOTICALLY UP-REGULATED GENE 191 PROTEIN"/>
    <property type="match status" value="1"/>
</dbReference>
<dbReference type="EMBL" id="JARVKM010000116">
    <property type="protein sequence ID" value="KAK9769618.1"/>
    <property type="molecule type" value="Genomic_DNA"/>
</dbReference>
<evidence type="ECO:0000313" key="2">
    <source>
        <dbReference type="EMBL" id="KAK9769618.1"/>
    </source>
</evidence>
<name>A0ABR2X773_9PEZI</name>
<dbReference type="InterPro" id="IPR008928">
    <property type="entry name" value="6-hairpin_glycosidase_sf"/>
</dbReference>